<dbReference type="AlphaFoldDB" id="A0A0A9E978"/>
<name>A0A0A9E978_ARUDO</name>
<evidence type="ECO:0000256" key="1">
    <source>
        <dbReference type="SAM" id="MobiDB-lite"/>
    </source>
</evidence>
<organism evidence="2">
    <name type="scientific">Arundo donax</name>
    <name type="common">Giant reed</name>
    <name type="synonym">Donax arundinaceus</name>
    <dbReference type="NCBI Taxonomy" id="35708"/>
    <lineage>
        <taxon>Eukaryota</taxon>
        <taxon>Viridiplantae</taxon>
        <taxon>Streptophyta</taxon>
        <taxon>Embryophyta</taxon>
        <taxon>Tracheophyta</taxon>
        <taxon>Spermatophyta</taxon>
        <taxon>Magnoliopsida</taxon>
        <taxon>Liliopsida</taxon>
        <taxon>Poales</taxon>
        <taxon>Poaceae</taxon>
        <taxon>PACMAD clade</taxon>
        <taxon>Arundinoideae</taxon>
        <taxon>Arundineae</taxon>
        <taxon>Arundo</taxon>
    </lineage>
</organism>
<evidence type="ECO:0000313" key="2">
    <source>
        <dbReference type="EMBL" id="JAD95568.1"/>
    </source>
</evidence>
<accession>A0A0A9E978</accession>
<reference evidence="2" key="1">
    <citation type="submission" date="2014-09" db="EMBL/GenBank/DDBJ databases">
        <authorList>
            <person name="Magalhaes I.L.F."/>
            <person name="Oliveira U."/>
            <person name="Santos F.R."/>
            <person name="Vidigal T.H.D.A."/>
            <person name="Brescovit A.D."/>
            <person name="Santos A.J."/>
        </authorList>
    </citation>
    <scope>NUCLEOTIDE SEQUENCE</scope>
    <source>
        <tissue evidence="2">Shoot tissue taken approximately 20 cm above the soil surface</tissue>
    </source>
</reference>
<dbReference type="GO" id="GO:0051301">
    <property type="term" value="P:cell division"/>
    <property type="evidence" value="ECO:0007669"/>
    <property type="project" value="UniProtKB-KW"/>
</dbReference>
<protein>
    <submittedName>
        <fullName evidence="2">Cell division cycle, putative</fullName>
    </submittedName>
</protein>
<sequence>MQILSQVVRHVGNSSKQSHDLSSRQSNSPPHTMLEEIVDQ</sequence>
<keyword evidence="2" id="KW-0131">Cell cycle</keyword>
<keyword evidence="2" id="KW-0132">Cell division</keyword>
<proteinExistence type="predicted"/>
<feature type="region of interest" description="Disordered" evidence="1">
    <location>
        <begin position="1"/>
        <end position="40"/>
    </location>
</feature>
<reference evidence="2" key="2">
    <citation type="journal article" date="2015" name="Data Brief">
        <title>Shoot transcriptome of the giant reed, Arundo donax.</title>
        <authorList>
            <person name="Barrero R.A."/>
            <person name="Guerrero F.D."/>
            <person name="Moolhuijzen P."/>
            <person name="Goolsby J.A."/>
            <person name="Tidwell J."/>
            <person name="Bellgard S.E."/>
            <person name="Bellgard M.I."/>
        </authorList>
    </citation>
    <scope>NUCLEOTIDE SEQUENCE</scope>
    <source>
        <tissue evidence="2">Shoot tissue taken approximately 20 cm above the soil surface</tissue>
    </source>
</reference>
<dbReference type="EMBL" id="GBRH01202327">
    <property type="protein sequence ID" value="JAD95568.1"/>
    <property type="molecule type" value="Transcribed_RNA"/>
</dbReference>